<comment type="caution">
    <text evidence="1">The sequence shown here is derived from an EMBL/GenBank/DDBJ whole genome shotgun (WGS) entry which is preliminary data.</text>
</comment>
<dbReference type="Gene3D" id="3.40.1190.20">
    <property type="match status" value="1"/>
</dbReference>
<protein>
    <submittedName>
        <fullName evidence="1">Uncharacterized protein</fullName>
    </submittedName>
</protein>
<dbReference type="Proteomes" id="UP001280581">
    <property type="component" value="Unassembled WGS sequence"/>
</dbReference>
<name>A0AAN6LQ38_9PLEO</name>
<organism evidence="1 2">
    <name type="scientific">Pseudopithomyces chartarum</name>
    <dbReference type="NCBI Taxonomy" id="1892770"/>
    <lineage>
        <taxon>Eukaryota</taxon>
        <taxon>Fungi</taxon>
        <taxon>Dikarya</taxon>
        <taxon>Ascomycota</taxon>
        <taxon>Pezizomycotina</taxon>
        <taxon>Dothideomycetes</taxon>
        <taxon>Pleosporomycetidae</taxon>
        <taxon>Pleosporales</taxon>
        <taxon>Massarineae</taxon>
        <taxon>Didymosphaeriaceae</taxon>
        <taxon>Pseudopithomyces</taxon>
    </lineage>
</organism>
<proteinExistence type="predicted"/>
<evidence type="ECO:0000313" key="1">
    <source>
        <dbReference type="EMBL" id="KAK3201764.1"/>
    </source>
</evidence>
<accession>A0AAN6LQ38</accession>
<reference evidence="1 2" key="1">
    <citation type="submission" date="2021-02" db="EMBL/GenBank/DDBJ databases">
        <title>Genome assembly of Pseudopithomyces chartarum.</title>
        <authorList>
            <person name="Jauregui R."/>
            <person name="Singh J."/>
            <person name="Voisey C."/>
        </authorList>
    </citation>
    <scope>NUCLEOTIDE SEQUENCE [LARGE SCALE GENOMIC DNA]</scope>
    <source>
        <strain evidence="1 2">AGR01</strain>
    </source>
</reference>
<dbReference type="PANTHER" id="PTHR47098">
    <property type="entry name" value="PROTEIN MAK32"/>
    <property type="match status" value="1"/>
</dbReference>
<dbReference type="EMBL" id="WVTA01000015">
    <property type="protein sequence ID" value="KAK3201764.1"/>
    <property type="molecule type" value="Genomic_DNA"/>
</dbReference>
<dbReference type="PANTHER" id="PTHR47098:SF1">
    <property type="entry name" value="PFKB FAMILY CARBOHYDRATE KINASE SUPERFAMILY (AFU_ORTHOLOGUE AFUA_4G09500)"/>
    <property type="match status" value="1"/>
</dbReference>
<evidence type="ECO:0000313" key="2">
    <source>
        <dbReference type="Proteomes" id="UP001280581"/>
    </source>
</evidence>
<dbReference type="InterPro" id="IPR029056">
    <property type="entry name" value="Ribokinase-like"/>
</dbReference>
<keyword evidence="2" id="KW-1185">Reference proteome</keyword>
<dbReference type="AlphaFoldDB" id="A0AAN6LQ38"/>
<sequence>MPPSHLQISTVSLGMLILDDIHIPTRPQPLTNVLGGSAAFVTLGERLFLDPTSVGCLVIAGHDFPAEIRTEIESWGTSTVVRQRDQPSSRGRLVYEDEGFGDIANAHRPAKSFTYTHPPLKAAPSDLRNTPLLHAKVFHLFGPPEEILILVPELLHLRHEAGWVAGGGEGRWEGVL</sequence>
<gene>
    <name evidence="1" type="ORF">GRF29_164g593281</name>
</gene>
<dbReference type="SUPFAM" id="SSF53613">
    <property type="entry name" value="Ribokinase-like"/>
    <property type="match status" value="1"/>
</dbReference>